<reference evidence="3 4" key="1">
    <citation type="submission" date="2023-03" db="EMBL/GenBank/DDBJ databases">
        <title>Draft genome sequence of type strain Streptomyces ferralitis JCM 14344.</title>
        <authorList>
            <person name="Klaysubun C."/>
            <person name="Duangmal K."/>
        </authorList>
    </citation>
    <scope>NUCLEOTIDE SEQUENCE [LARGE SCALE GENOMIC DNA]</scope>
    <source>
        <strain evidence="3 4">JCM 14344</strain>
    </source>
</reference>
<feature type="compositionally biased region" description="Low complexity" evidence="1">
    <location>
        <begin position="134"/>
        <end position="144"/>
    </location>
</feature>
<proteinExistence type="predicted"/>
<keyword evidence="2" id="KW-0812">Transmembrane</keyword>
<feature type="compositionally biased region" description="Polar residues" evidence="1">
    <location>
        <begin position="153"/>
        <end position="177"/>
    </location>
</feature>
<feature type="region of interest" description="Disordered" evidence="1">
    <location>
        <begin position="283"/>
        <end position="365"/>
    </location>
</feature>
<keyword evidence="2" id="KW-1133">Transmembrane helix</keyword>
<protein>
    <recommendedName>
        <fullName evidence="5">DUF4232 domain-containing protein</fullName>
    </recommendedName>
</protein>
<feature type="region of interest" description="Disordered" evidence="1">
    <location>
        <begin position="100"/>
        <end position="193"/>
    </location>
</feature>
<evidence type="ECO:0000256" key="2">
    <source>
        <dbReference type="SAM" id="Phobius"/>
    </source>
</evidence>
<evidence type="ECO:0000256" key="1">
    <source>
        <dbReference type="SAM" id="MobiDB-lite"/>
    </source>
</evidence>
<gene>
    <name evidence="3" type="ORF">P2L57_16490</name>
</gene>
<keyword evidence="4" id="KW-1185">Reference proteome</keyword>
<dbReference type="RefSeq" id="WP_275815033.1">
    <property type="nucleotide sequence ID" value="NZ_BAAANM010000023.1"/>
</dbReference>
<feature type="compositionally biased region" description="Low complexity" evidence="1">
    <location>
        <begin position="305"/>
        <end position="331"/>
    </location>
</feature>
<evidence type="ECO:0000313" key="3">
    <source>
        <dbReference type="EMBL" id="MDF2257270.1"/>
    </source>
</evidence>
<dbReference type="EMBL" id="JARHTQ010000009">
    <property type="protein sequence ID" value="MDF2257270.1"/>
    <property type="molecule type" value="Genomic_DNA"/>
</dbReference>
<feature type="compositionally biased region" description="Gly residues" evidence="1">
    <location>
        <begin position="119"/>
        <end position="133"/>
    </location>
</feature>
<comment type="caution">
    <text evidence="3">The sequence shown here is derived from an EMBL/GenBank/DDBJ whole genome shotgun (WGS) entry which is preliminary data.</text>
</comment>
<evidence type="ECO:0008006" key="5">
    <source>
        <dbReference type="Google" id="ProtNLM"/>
    </source>
</evidence>
<feature type="region of interest" description="Disordered" evidence="1">
    <location>
        <begin position="1"/>
        <end position="35"/>
    </location>
</feature>
<feature type="compositionally biased region" description="Gly residues" evidence="1">
    <location>
        <begin position="291"/>
        <end position="304"/>
    </location>
</feature>
<evidence type="ECO:0000313" key="4">
    <source>
        <dbReference type="Proteomes" id="UP001220022"/>
    </source>
</evidence>
<sequence>MTQHPSDPDVPDGVPEQNHRDDSQPETPGGSFDELALRRLMRDAVRGIEPEADALNRLRQAVPARRTRRRQAMVGAAAGVLLVGTAVPAVLHAANSGSTDTVGAANAGSSHSTGSSPGVIGGGSQDSGAGGPAGAATTGGADAGNMARPSAVPTASRSGNPGKTPPSGSNMTVSSPTCARGQLGRGTAQTVAPDQDGRVYGSFRVVNISNASCTVSGEGQISVAAQGSTDPTKIQVVDHTAGDPATGLPDPATAPASVTLPPGKAYQVDFAWIPAAGGGTTGCAATPTGPTTGGGTGGSTGSGAAGANATDAGTSANTPGTSNSGTSPDSSSGGGTPPPPPSGNGITLSHTPDAGPPTTASTTVSGACAGTVYRTSALPAS</sequence>
<accession>A0ABT5Z0D5</accession>
<organism evidence="3 4">
    <name type="scientific">Streptantibioticus ferralitis</name>
    <dbReference type="NCBI Taxonomy" id="236510"/>
    <lineage>
        <taxon>Bacteria</taxon>
        <taxon>Bacillati</taxon>
        <taxon>Actinomycetota</taxon>
        <taxon>Actinomycetes</taxon>
        <taxon>Kitasatosporales</taxon>
        <taxon>Streptomycetaceae</taxon>
        <taxon>Streptantibioticus</taxon>
    </lineage>
</organism>
<feature type="compositionally biased region" description="Polar residues" evidence="1">
    <location>
        <begin position="100"/>
        <end position="116"/>
    </location>
</feature>
<name>A0ABT5Z0D5_9ACTN</name>
<keyword evidence="2" id="KW-0472">Membrane</keyword>
<dbReference type="Proteomes" id="UP001220022">
    <property type="component" value="Unassembled WGS sequence"/>
</dbReference>
<feature type="transmembrane region" description="Helical" evidence="2">
    <location>
        <begin position="72"/>
        <end position="91"/>
    </location>
</feature>